<dbReference type="Pfam" id="PF00975">
    <property type="entry name" value="Thioesterase"/>
    <property type="match status" value="1"/>
</dbReference>
<protein>
    <submittedName>
        <fullName evidence="3">Linear gramicidin dehydrogenase LgrE</fullName>
        <ecNumber evidence="3">1.1.-.-</ecNumber>
    </submittedName>
</protein>
<comment type="similarity">
    <text evidence="1">Belongs to the thioesterase family.</text>
</comment>
<dbReference type="PANTHER" id="PTHR11487:SF0">
    <property type="entry name" value="S-ACYL FATTY ACID SYNTHASE THIOESTERASE, MEDIUM CHAIN"/>
    <property type="match status" value="1"/>
</dbReference>
<organism evidence="3 4">
    <name type="scientific">Bordetella ansorpii</name>
    <dbReference type="NCBI Taxonomy" id="288768"/>
    <lineage>
        <taxon>Bacteria</taxon>
        <taxon>Pseudomonadati</taxon>
        <taxon>Pseudomonadota</taxon>
        <taxon>Betaproteobacteria</taxon>
        <taxon>Burkholderiales</taxon>
        <taxon>Alcaligenaceae</taxon>
        <taxon>Bordetella</taxon>
    </lineage>
</organism>
<dbReference type="InterPro" id="IPR029058">
    <property type="entry name" value="AB_hydrolase_fold"/>
</dbReference>
<dbReference type="EC" id="1.1.-.-" evidence="3"/>
<sequence>MTQTVTLLCLPCAGASAVMYMRWRRLLPAWLRLVPVELPGRGARLAQAPARDFSALVEQVAREQAGEMQGDYALFGHSMGALLAYGLARRQAERGGPMPLALLASASPAPGRRDPARYADLQGDAALIADLRKQGGTPQELFDSPELLRLTLDVLAADYDVCRSFQDDGARALPVPVHALAGRDDDIEAHRIEGWPALGQPGSTIDWFDGHHFFIRQNEAAVLRCVEDRLAAVRPFRQAALPGCARA</sequence>
<dbReference type="AlphaFoldDB" id="A0A157MGJ9"/>
<dbReference type="GO" id="GO:0008610">
    <property type="term" value="P:lipid biosynthetic process"/>
    <property type="evidence" value="ECO:0007669"/>
    <property type="project" value="TreeGrafter"/>
</dbReference>
<dbReference type="Gene3D" id="3.40.50.1820">
    <property type="entry name" value="alpha/beta hydrolase"/>
    <property type="match status" value="1"/>
</dbReference>
<keyword evidence="3" id="KW-0560">Oxidoreductase</keyword>
<evidence type="ECO:0000313" key="4">
    <source>
        <dbReference type="Proteomes" id="UP000077037"/>
    </source>
</evidence>
<dbReference type="EMBL" id="FKBS01000012">
    <property type="protein sequence ID" value="SAI07946.1"/>
    <property type="molecule type" value="Genomic_DNA"/>
</dbReference>
<accession>A0A157MGJ9</accession>
<dbReference type="PANTHER" id="PTHR11487">
    <property type="entry name" value="THIOESTERASE"/>
    <property type="match status" value="1"/>
</dbReference>
<dbReference type="InterPro" id="IPR012223">
    <property type="entry name" value="TEII"/>
</dbReference>
<dbReference type="GO" id="GO:0016491">
    <property type="term" value="F:oxidoreductase activity"/>
    <property type="evidence" value="ECO:0007669"/>
    <property type="project" value="UniProtKB-KW"/>
</dbReference>
<dbReference type="SUPFAM" id="SSF53474">
    <property type="entry name" value="alpha/beta-Hydrolases"/>
    <property type="match status" value="1"/>
</dbReference>
<dbReference type="RefSeq" id="WP_156523004.1">
    <property type="nucleotide sequence ID" value="NZ_FKBS01000012.1"/>
</dbReference>
<dbReference type="Proteomes" id="UP000077037">
    <property type="component" value="Unassembled WGS sequence"/>
</dbReference>
<proteinExistence type="inferred from homology"/>
<evidence type="ECO:0000256" key="1">
    <source>
        <dbReference type="ARBA" id="ARBA00007169"/>
    </source>
</evidence>
<feature type="domain" description="Thioesterase" evidence="2">
    <location>
        <begin position="6"/>
        <end position="229"/>
    </location>
</feature>
<evidence type="ECO:0000259" key="2">
    <source>
        <dbReference type="Pfam" id="PF00975"/>
    </source>
</evidence>
<reference evidence="3 4" key="1">
    <citation type="submission" date="2016-03" db="EMBL/GenBank/DDBJ databases">
        <authorList>
            <consortium name="Pathogen Informatics"/>
        </authorList>
    </citation>
    <scope>NUCLEOTIDE SEQUENCE [LARGE SCALE GENOMIC DNA]</scope>
    <source>
        <strain evidence="3 4">NCTC13364</strain>
    </source>
</reference>
<gene>
    <name evidence="3" type="primary">lgrE</name>
    <name evidence="3" type="ORF">SAMEA1982600_01245</name>
</gene>
<dbReference type="OrthoDB" id="8480037at2"/>
<evidence type="ECO:0000313" key="3">
    <source>
        <dbReference type="EMBL" id="SAI07946.1"/>
    </source>
</evidence>
<dbReference type="InterPro" id="IPR001031">
    <property type="entry name" value="Thioesterase"/>
</dbReference>
<name>A0A157MGJ9_9BORD</name>